<dbReference type="AlphaFoldDB" id="A0AAV4LPU7"/>
<proteinExistence type="predicted"/>
<keyword evidence="3" id="KW-1133">Transmembrane helix</keyword>
<keyword evidence="3" id="KW-0472">Membrane</keyword>
<dbReference type="EMBL" id="BPLF01000001">
    <property type="protein sequence ID" value="GIX61960.1"/>
    <property type="molecule type" value="Genomic_DNA"/>
</dbReference>
<evidence type="ECO:0000313" key="5">
    <source>
        <dbReference type="Proteomes" id="UP001497744"/>
    </source>
</evidence>
<dbReference type="Proteomes" id="UP001497744">
    <property type="component" value="Unassembled WGS sequence"/>
</dbReference>
<dbReference type="GeneID" id="94193443"/>
<feature type="compositionally biased region" description="Basic and acidic residues" evidence="2">
    <location>
        <begin position="602"/>
        <end position="614"/>
    </location>
</feature>
<accession>A0AAV4LPU7</accession>
<feature type="transmembrane region" description="Helical" evidence="3">
    <location>
        <begin position="21"/>
        <end position="42"/>
    </location>
</feature>
<keyword evidence="5" id="KW-1185">Reference proteome</keyword>
<evidence type="ECO:0000256" key="2">
    <source>
        <dbReference type="SAM" id="MobiDB-lite"/>
    </source>
</evidence>
<dbReference type="RefSeq" id="XP_067714031.1">
    <property type="nucleotide sequence ID" value="XM_067857930.1"/>
</dbReference>
<feature type="region of interest" description="Disordered" evidence="2">
    <location>
        <begin position="553"/>
        <end position="614"/>
    </location>
</feature>
<reference evidence="4 5" key="1">
    <citation type="submission" date="2021-06" db="EMBL/GenBank/DDBJ databases">
        <title>Genome sequence of Babesia caballi.</title>
        <authorList>
            <person name="Yamagishi J."/>
            <person name="Kidaka T."/>
            <person name="Ochi A."/>
        </authorList>
    </citation>
    <scope>NUCLEOTIDE SEQUENCE [LARGE SCALE GENOMIC DNA]</scope>
    <source>
        <strain evidence="4">USDA-D6B2</strain>
    </source>
</reference>
<comment type="caution">
    <text evidence="4">The sequence shown here is derived from an EMBL/GenBank/DDBJ whole genome shotgun (WGS) entry which is preliminary data.</text>
</comment>
<organism evidence="4 5">
    <name type="scientific">Babesia caballi</name>
    <dbReference type="NCBI Taxonomy" id="5871"/>
    <lineage>
        <taxon>Eukaryota</taxon>
        <taxon>Sar</taxon>
        <taxon>Alveolata</taxon>
        <taxon>Apicomplexa</taxon>
        <taxon>Aconoidasida</taxon>
        <taxon>Piroplasmida</taxon>
        <taxon>Babesiidae</taxon>
        <taxon>Babesia</taxon>
    </lineage>
</organism>
<feature type="coiled-coil region" evidence="1">
    <location>
        <begin position="138"/>
        <end position="189"/>
    </location>
</feature>
<keyword evidence="1" id="KW-0175">Coiled coil</keyword>
<evidence type="ECO:0000256" key="3">
    <source>
        <dbReference type="SAM" id="Phobius"/>
    </source>
</evidence>
<keyword evidence="3" id="KW-0812">Transmembrane</keyword>
<evidence type="ECO:0000313" key="4">
    <source>
        <dbReference type="EMBL" id="GIX61960.1"/>
    </source>
</evidence>
<protein>
    <submittedName>
        <fullName evidence="4">Arsenate reductase</fullName>
    </submittedName>
</protein>
<sequence>MDRDPVATRESSPVGTLKRRGWIGGLGARVSLFVLICSVLFLPCVLGHGGANSDYRDEGENDPVHIAQKGSQVVAADIGEGASEVVSDLANGIRTPGDIGDSVNQGEAFAGDALDEDLSDAFQNLDQRTNEASASEVVAQLIRERDDLRQTNEDLSSLIELNLQNAARLEQEIEQLKEVNRQLKGVVVQNSPNAQGATEVRLDDFNGILNAITLAELPRVVYVAYRAPFVLLRHHSHLYARVDEAVGQLFNRYIVENVRKGPRYYKEVLVSKIRNVFNRAFTHLTTQLSAQATLHGEYLAMNRNLEVYMKVEHKVNAQLVLPNEGQYWSFENIGAVLYNTLGLKHCLYWWYALMGTNKVIQGSYTVPQFLLTVYGYKLRLLSKHVEIFLLWVTASTTFVFLDQETDVEGMQKIEHTIRKLYDFLVVSPFTIRKGWLYVVEVACHLFYRIDHNLEMFYAHLMTVYKEFEFLYPRTPLERLGVAVTIVCSIIAVVWLTTCALSGIIRVICCLVRRIKELRFIHGGCGRLRHWYKTSFLRWSFDLLQTERDAAKPMLQGKTRKRVKNVHAQGSGDEPAASSAKKGNESSNKSNALWNGVSRRNRLRDPVAADAGKSK</sequence>
<evidence type="ECO:0000256" key="1">
    <source>
        <dbReference type="SAM" id="Coils"/>
    </source>
</evidence>
<feature type="transmembrane region" description="Helical" evidence="3">
    <location>
        <begin position="479"/>
        <end position="508"/>
    </location>
</feature>
<name>A0AAV4LPU7_BABCB</name>
<gene>
    <name evidence="4" type="ORF">BcabD6B2_13950</name>
</gene>